<accession>A0A2R5ERN5</accession>
<dbReference type="InterPro" id="IPR031325">
    <property type="entry name" value="RHS_repeat"/>
</dbReference>
<feature type="domain" description="Teneurin-like YD-shell" evidence="3">
    <location>
        <begin position="958"/>
        <end position="1340"/>
    </location>
</feature>
<dbReference type="EMBL" id="BDQX01000225">
    <property type="protein sequence ID" value="GBG09342.1"/>
    <property type="molecule type" value="Genomic_DNA"/>
</dbReference>
<dbReference type="InterPro" id="IPR006530">
    <property type="entry name" value="YD"/>
</dbReference>
<name>A0A2R5ERN5_9BACL</name>
<comment type="caution">
    <text evidence="4">The sequence shown here is derived from an EMBL/GenBank/DDBJ whole genome shotgun (WGS) entry which is preliminary data.</text>
</comment>
<proteinExistence type="predicted"/>
<evidence type="ECO:0000256" key="2">
    <source>
        <dbReference type="SAM" id="SignalP"/>
    </source>
</evidence>
<evidence type="ECO:0000313" key="4">
    <source>
        <dbReference type="EMBL" id="GBG09342.1"/>
    </source>
</evidence>
<dbReference type="Proteomes" id="UP000245202">
    <property type="component" value="Unassembled WGS sequence"/>
</dbReference>
<feature type="chain" id="PRO_5015342683" description="Teneurin-like YD-shell domain-containing protein" evidence="2">
    <location>
        <begin position="27"/>
        <end position="1708"/>
    </location>
</feature>
<evidence type="ECO:0000313" key="5">
    <source>
        <dbReference type="Proteomes" id="UP000245202"/>
    </source>
</evidence>
<dbReference type="NCBIfam" id="TIGR01643">
    <property type="entry name" value="YD_repeat_2x"/>
    <property type="match status" value="3"/>
</dbReference>
<keyword evidence="5" id="KW-1185">Reference proteome</keyword>
<reference evidence="4 5" key="1">
    <citation type="submission" date="2017-08" db="EMBL/GenBank/DDBJ databases">
        <title>Substantial Increase in Enzyme Production by Combined Drug-Resistance Mutations in Paenibacillus agaridevorans.</title>
        <authorList>
            <person name="Tanaka Y."/>
            <person name="Funane K."/>
            <person name="Hosaka T."/>
            <person name="Shiwa Y."/>
            <person name="Fujita N."/>
            <person name="Miyazaki T."/>
            <person name="Yoshikawa H."/>
            <person name="Murakami K."/>
            <person name="Kasahara K."/>
            <person name="Inaoka T."/>
            <person name="Hiraga Y."/>
            <person name="Ochi K."/>
        </authorList>
    </citation>
    <scope>NUCLEOTIDE SEQUENCE [LARGE SCALE GENOMIC DNA]</scope>
    <source>
        <strain evidence="4 5">T-3040</strain>
    </source>
</reference>
<dbReference type="PANTHER" id="PTHR32305">
    <property type="match status" value="1"/>
</dbReference>
<dbReference type="NCBIfam" id="TIGR03696">
    <property type="entry name" value="Rhs_assc_core"/>
    <property type="match status" value="1"/>
</dbReference>
<dbReference type="InterPro" id="IPR056823">
    <property type="entry name" value="TEN-like_YD-shell"/>
</dbReference>
<dbReference type="InterPro" id="IPR022385">
    <property type="entry name" value="Rhs_assc_core"/>
</dbReference>
<keyword evidence="1" id="KW-0677">Repeat</keyword>
<gene>
    <name evidence="4" type="ORF">PAT3040_03986</name>
</gene>
<feature type="signal peptide" evidence="2">
    <location>
        <begin position="1"/>
        <end position="26"/>
    </location>
</feature>
<organism evidence="4 5">
    <name type="scientific">Paenibacillus agaridevorans</name>
    <dbReference type="NCBI Taxonomy" id="171404"/>
    <lineage>
        <taxon>Bacteria</taxon>
        <taxon>Bacillati</taxon>
        <taxon>Bacillota</taxon>
        <taxon>Bacilli</taxon>
        <taxon>Bacillales</taxon>
        <taxon>Paenibacillaceae</taxon>
        <taxon>Paenibacillus</taxon>
    </lineage>
</organism>
<dbReference type="Pfam" id="PF25023">
    <property type="entry name" value="TEN_YD-shell"/>
    <property type="match status" value="1"/>
</dbReference>
<sequence length="1708" mass="192835">MKKIILSLLSMVLFLTSSLPLSPAIAEGGNNRNETQQVVGDIQFELEQLDWLNAPVEAPIEPELGETQPETTAFEPQLVTTESNSTNKLIDEDQLQNTQMMAMNGYTPDPSILSALNNINIRMPQSPYSIDTIQESISTLNGNLSVGVDDLSLPGRNGLSFTLKRYYDASNAGFMEQNVYPKIFCVCKVTFNATQHIQRVYNFDYNNIYDDPTSYRPGRYEYSPMYVTDGTMNNIIDATGWATFVSDRSTSGESIYSAWSAPDPNMLNMQIRFATFIPPNNDMTFDAGQNTFLMGWGNQAKEKTFEEKLYPIGKGWMWNIPFIKTIEGKRYLNMQDGGTYEISGTSLKGYPFQDLSIAYNGSVVVNGEASNTVLKSIKGPDHYFALDGRLIRIADRYDNTIDFHYSNHTTYGKVLTSIKDAIGNTITISYDANQVVLTQGNKTVRYNKYEYTTYDPLPPFRQLKTEILSSVVDPLNRTTSYGYSFKDSAFSLVDSIPSKNNKTAYLTNIYHPTGAATSYTYENSPVNRKIGMNAVQNAYRVSSRKDVASGVTYNLRSFTYTNPQGGNTDYASNYGQNISNFFVNISDGLTTTVFDHRKRMANENDIPQFYTNKVTVTAGDEHRITTYQYDETRRIPFPIQTNEQFKKGTATAPSVQTSVTYDNFGNVLTSTNPLGVTTTYTYDPTTRLLASIAKPVKLGESRYTKYDRNPQGSITQMTVRQNNDEGVMLAQVKYENFDSHGNSRRVIVTDDDRLITYETEFNAASPYLEAFPTKQTIATKNYLGHQELVSNEITYDTKRGVPLSSSDGNGNRTYYQYDHLDRLIKITNHDNSFTTAVYTDGSAQQVIITDETGVKTRMRWDRLGNLMDEAVLDGSYRIIRSYGYDAYERKSWEKDNLQRTTAYEYDAWSRIKKVTNPDNSNSTIDYDEINKVEVSTDPAGNKWRNTADILGQIVLTEEWKEGQFRKISSAVYDFEGNVLSQSNATDTTTYAYDVLGQLTKLTDALNKEYVYEYSLAGMLKTIKYPDGNQILKEYDELGRLIEQTNEVGLKDKYSYDLSSNLTTHIDRKNQTFEFEYNNRNFLTKKKAPDEIIDFTYDAAGRRKTMKIATESEDTEFLYKPSTGELIRVTFPDNKFISYTYNSLGLRSTMTDPFGSVTYYTYDNRNRLTGVGPSLTNQDVVYTYYSNNLLKDSTLKNGNKSIMTYDGLRLKTKINQKADGTQLQSFTNNYDENGNITNSIDNQSGITINKDFTYDPLSRVKSASQFNEAYTYDSRDNRLTLQTEQQLGNLAMSDVSYLYDSQNRLIQATVDEDVVSYRYNGDGMLYERTENDITTRYYYDGPNIIAEGTVTSEGTTMNARFIRGIQLIARQDVSSKSYYLHNGHGDVIELRDSTGNLSLNSYSYDIWGNLLTESETVANPFRYSGEFWDSTTELQYLRARWYDPSIGRFINKDTFEGELNNPLSLNSYTYAHNNPLRYSDPTGHYCVSADGNFAHEGACSNLETSYWFPDEDNQPIISYGFLLGSTGKNRAASAASYSKNLIKMNYWKSFTKPAVRNPGPLTTTNAKTNKPNVYEVKDLGSQWGKFSSKLEFNTSKIGAYTSFAVYGNGVEMQFQNGYKLRVEFSFANVEMGFYANAQTGQIFIGYEAAGGKADITLLQPAPQLDYYLAYNVSVSVVTYGASASLNNGIIKFHIGFGEGGVGFGIGITK</sequence>
<dbReference type="Gene3D" id="2.180.10.10">
    <property type="entry name" value="RHS repeat-associated core"/>
    <property type="match status" value="4"/>
</dbReference>
<dbReference type="InterPro" id="IPR050708">
    <property type="entry name" value="T6SS_VgrG/RHS"/>
</dbReference>
<dbReference type="RefSeq" id="WP_108994097.1">
    <property type="nucleotide sequence ID" value="NZ_BDQX01000225.1"/>
</dbReference>
<keyword evidence="2" id="KW-0732">Signal</keyword>
<protein>
    <recommendedName>
        <fullName evidence="3">Teneurin-like YD-shell domain-containing protein</fullName>
    </recommendedName>
</protein>
<dbReference type="PANTHER" id="PTHR32305:SF15">
    <property type="entry name" value="PROTEIN RHSA-RELATED"/>
    <property type="match status" value="1"/>
</dbReference>
<dbReference type="Pfam" id="PF05593">
    <property type="entry name" value="RHS_repeat"/>
    <property type="match status" value="1"/>
</dbReference>
<evidence type="ECO:0000256" key="1">
    <source>
        <dbReference type="ARBA" id="ARBA00022737"/>
    </source>
</evidence>
<evidence type="ECO:0000259" key="3">
    <source>
        <dbReference type="Pfam" id="PF25023"/>
    </source>
</evidence>